<name>A0A4E9ERM4_GIBZA</name>
<accession>A0A4E9ERM4</accession>
<dbReference type="AlphaFoldDB" id="A0A4E9ERM4"/>
<gene>
    <name evidence="1" type="ORF">FUG_LOCUS580630</name>
</gene>
<evidence type="ECO:0000313" key="1">
    <source>
        <dbReference type="EMBL" id="VIO64658.1"/>
    </source>
</evidence>
<reference evidence="1" key="1">
    <citation type="submission" date="2019-04" db="EMBL/GenBank/DDBJ databases">
        <authorList>
            <person name="Melise S."/>
            <person name="Noan J."/>
            <person name="Okalmin O."/>
        </authorList>
    </citation>
    <scope>NUCLEOTIDE SEQUENCE</scope>
    <source>
        <strain evidence="1">FN9</strain>
    </source>
</reference>
<sequence length="61" mass="6707">MCSAMGARVMGSQDITVDPINFWNISSNEAAGSMSDKETNECIDPSFVFVIRLRFFGRKGA</sequence>
<protein>
    <submittedName>
        <fullName evidence="1">Uncharacterized protein</fullName>
    </submittedName>
</protein>
<dbReference type="EMBL" id="CAAKMV010000207">
    <property type="protein sequence ID" value="VIO64658.1"/>
    <property type="molecule type" value="Genomic_DNA"/>
</dbReference>
<organism evidence="1">
    <name type="scientific">Gibberella zeae</name>
    <name type="common">Wheat head blight fungus</name>
    <name type="synonym">Fusarium graminearum</name>
    <dbReference type="NCBI Taxonomy" id="5518"/>
    <lineage>
        <taxon>Eukaryota</taxon>
        <taxon>Fungi</taxon>
        <taxon>Dikarya</taxon>
        <taxon>Ascomycota</taxon>
        <taxon>Pezizomycotina</taxon>
        <taxon>Sordariomycetes</taxon>
        <taxon>Hypocreomycetidae</taxon>
        <taxon>Hypocreales</taxon>
        <taxon>Nectriaceae</taxon>
        <taxon>Fusarium</taxon>
    </lineage>
</organism>
<proteinExistence type="predicted"/>